<protein>
    <submittedName>
        <fullName evidence="2">Uncharacterized protein</fullName>
    </submittedName>
</protein>
<gene>
    <name evidence="2" type="ORF">NMOB1V02_LOCUS5950</name>
</gene>
<dbReference type="EMBL" id="OA883200">
    <property type="protein sequence ID" value="CAD7278241.1"/>
    <property type="molecule type" value="Genomic_DNA"/>
</dbReference>
<evidence type="ECO:0000313" key="3">
    <source>
        <dbReference type="Proteomes" id="UP000678499"/>
    </source>
</evidence>
<name>A0A7R9BNE6_9CRUS</name>
<reference evidence="2" key="1">
    <citation type="submission" date="2020-11" db="EMBL/GenBank/DDBJ databases">
        <authorList>
            <person name="Tran Van P."/>
        </authorList>
    </citation>
    <scope>NUCLEOTIDE SEQUENCE</scope>
</reference>
<dbReference type="AlphaFoldDB" id="A0A7R9BNE6"/>
<organism evidence="2">
    <name type="scientific">Notodromas monacha</name>
    <dbReference type="NCBI Taxonomy" id="399045"/>
    <lineage>
        <taxon>Eukaryota</taxon>
        <taxon>Metazoa</taxon>
        <taxon>Ecdysozoa</taxon>
        <taxon>Arthropoda</taxon>
        <taxon>Crustacea</taxon>
        <taxon>Oligostraca</taxon>
        <taxon>Ostracoda</taxon>
        <taxon>Podocopa</taxon>
        <taxon>Podocopida</taxon>
        <taxon>Cypridocopina</taxon>
        <taxon>Cypridoidea</taxon>
        <taxon>Cyprididae</taxon>
        <taxon>Notodromas</taxon>
    </lineage>
</organism>
<keyword evidence="3" id="KW-1185">Reference proteome</keyword>
<sequence>MEPKRVESSQVVRRLTLGLFPLDSIPPHPIPSHHFPSHSTPFHSIRNEVCVGGRRRRRGRERRRFRSDCAEFLLARVERSHCNARIITCAVLTDPGEDALDDLDAIVRQKEVCQGPLDEAAPVRPSRSQGEEQPRSLRRRA</sequence>
<evidence type="ECO:0000313" key="2">
    <source>
        <dbReference type="EMBL" id="CAD7278241.1"/>
    </source>
</evidence>
<proteinExistence type="predicted"/>
<dbReference type="EMBL" id="CAJPEX010001163">
    <property type="protein sequence ID" value="CAG0918393.1"/>
    <property type="molecule type" value="Genomic_DNA"/>
</dbReference>
<feature type="region of interest" description="Disordered" evidence="1">
    <location>
        <begin position="115"/>
        <end position="141"/>
    </location>
</feature>
<evidence type="ECO:0000256" key="1">
    <source>
        <dbReference type="SAM" id="MobiDB-lite"/>
    </source>
</evidence>
<dbReference type="Proteomes" id="UP000678499">
    <property type="component" value="Unassembled WGS sequence"/>
</dbReference>
<accession>A0A7R9BNE6</accession>